<keyword evidence="3" id="KW-1185">Reference proteome</keyword>
<evidence type="ECO:0000313" key="3">
    <source>
        <dbReference type="Proteomes" id="UP001324427"/>
    </source>
</evidence>
<feature type="region of interest" description="Disordered" evidence="1">
    <location>
        <begin position="26"/>
        <end position="49"/>
    </location>
</feature>
<dbReference type="AlphaFoldDB" id="A0AAV9K086"/>
<dbReference type="EMBL" id="JAVFHQ010000001">
    <property type="protein sequence ID" value="KAK4550791.1"/>
    <property type="molecule type" value="Genomic_DNA"/>
</dbReference>
<gene>
    <name evidence="2" type="ORF">LTR36_000371</name>
</gene>
<organism evidence="2 3">
    <name type="scientific">Oleoguttula mirabilis</name>
    <dbReference type="NCBI Taxonomy" id="1507867"/>
    <lineage>
        <taxon>Eukaryota</taxon>
        <taxon>Fungi</taxon>
        <taxon>Dikarya</taxon>
        <taxon>Ascomycota</taxon>
        <taxon>Pezizomycotina</taxon>
        <taxon>Dothideomycetes</taxon>
        <taxon>Dothideomycetidae</taxon>
        <taxon>Mycosphaerellales</taxon>
        <taxon>Teratosphaeriaceae</taxon>
        <taxon>Oleoguttula</taxon>
    </lineage>
</organism>
<evidence type="ECO:0000313" key="2">
    <source>
        <dbReference type="EMBL" id="KAK4550791.1"/>
    </source>
</evidence>
<proteinExistence type="predicted"/>
<sequence length="275" mass="31155">METVPSTPTLLGIPRELRDLISSHLTAQANTRKPPPSPPFAGKRTRGSDDIMYPADRTSARFPMIAFGNRQLWCEARENAFLSTAKPKVELDLMAKGYTFYPTFTHLPSQIRRDRGVDLTVNLRIFSTEAFRSNDGWPRQAGAGFRTLLALLNSFLRYGPPLMPSRHTVKNPTPFHIDTLFVNVTFHDLYTPDTWARTSAEVLRVLKGLAFSGVPSPFIKLVKADVHYENRIGSLSVSKEWPVAQHCKPWCLDEWNRDGFRFLPRSPGSQPQETE</sequence>
<protein>
    <submittedName>
        <fullName evidence="2">Uncharacterized protein</fullName>
    </submittedName>
</protein>
<name>A0AAV9K086_9PEZI</name>
<accession>A0AAV9K086</accession>
<reference evidence="2 3" key="1">
    <citation type="submission" date="2021-11" db="EMBL/GenBank/DDBJ databases">
        <title>Black yeast isolated from Biological Soil Crust.</title>
        <authorList>
            <person name="Kurbessoian T."/>
        </authorList>
    </citation>
    <scope>NUCLEOTIDE SEQUENCE [LARGE SCALE GENOMIC DNA]</scope>
    <source>
        <strain evidence="2 3">CCFEE 5522</strain>
    </source>
</reference>
<evidence type="ECO:0000256" key="1">
    <source>
        <dbReference type="SAM" id="MobiDB-lite"/>
    </source>
</evidence>
<comment type="caution">
    <text evidence="2">The sequence shown here is derived from an EMBL/GenBank/DDBJ whole genome shotgun (WGS) entry which is preliminary data.</text>
</comment>
<dbReference type="Proteomes" id="UP001324427">
    <property type="component" value="Unassembled WGS sequence"/>
</dbReference>